<accession>A0A2P4YQZ8</accession>
<evidence type="ECO:0000313" key="2">
    <source>
        <dbReference type="Proteomes" id="UP000237271"/>
    </source>
</evidence>
<dbReference type="EMBL" id="NCKW01000622">
    <property type="protein sequence ID" value="POM80217.1"/>
    <property type="molecule type" value="Genomic_DNA"/>
</dbReference>
<keyword evidence="2" id="KW-1185">Reference proteome</keyword>
<dbReference type="AlphaFoldDB" id="A0A2P4YQZ8"/>
<evidence type="ECO:0000313" key="1">
    <source>
        <dbReference type="EMBL" id="POM80217.1"/>
    </source>
</evidence>
<sequence>MEDALERFTKQCPMRLGSEILKNSKDPVYPLVNGFSDVVSKHLPSQLPPDQGVRHEICSAPCQRLYNFGTYYPLKRQLFHYASFAIVVDVLDEGLVRYSVAGGVDHTTVTQVW</sequence>
<reference evidence="1 2" key="1">
    <citation type="journal article" date="2017" name="Genome Biol. Evol.">
        <title>Phytophthora megakarya and P. palmivora, closely related causal agents of cacao black pod rot, underwent increases in genome sizes and gene numbers by different mechanisms.</title>
        <authorList>
            <person name="Ali S.S."/>
            <person name="Shao J."/>
            <person name="Lary D.J."/>
            <person name="Kronmiller B."/>
            <person name="Shen D."/>
            <person name="Strem M.D."/>
            <person name="Amoako-Attah I."/>
            <person name="Akrofi A.Y."/>
            <person name="Begoude B.A."/>
            <person name="Ten Hoopen G.M."/>
            <person name="Coulibaly K."/>
            <person name="Kebe B.I."/>
            <person name="Melnick R.L."/>
            <person name="Guiltinan M.J."/>
            <person name="Tyler B.M."/>
            <person name="Meinhardt L.W."/>
            <person name="Bailey B.A."/>
        </authorList>
    </citation>
    <scope>NUCLEOTIDE SEQUENCE [LARGE SCALE GENOMIC DNA]</scope>
    <source>
        <strain evidence="2">sbr112.9</strain>
    </source>
</reference>
<comment type="caution">
    <text evidence="1">The sequence shown here is derived from an EMBL/GenBank/DDBJ whole genome shotgun (WGS) entry which is preliminary data.</text>
</comment>
<organism evidence="1 2">
    <name type="scientific">Phytophthora palmivora</name>
    <dbReference type="NCBI Taxonomy" id="4796"/>
    <lineage>
        <taxon>Eukaryota</taxon>
        <taxon>Sar</taxon>
        <taxon>Stramenopiles</taxon>
        <taxon>Oomycota</taxon>
        <taxon>Peronosporomycetes</taxon>
        <taxon>Peronosporales</taxon>
        <taxon>Peronosporaceae</taxon>
        <taxon>Phytophthora</taxon>
    </lineage>
</organism>
<name>A0A2P4YQZ8_9STRA</name>
<dbReference type="Proteomes" id="UP000237271">
    <property type="component" value="Unassembled WGS sequence"/>
</dbReference>
<proteinExistence type="predicted"/>
<protein>
    <submittedName>
        <fullName evidence="1">Pol protein</fullName>
    </submittedName>
</protein>
<gene>
    <name evidence="1" type="ORF">PHPALM_1978</name>
</gene>